<dbReference type="Gene3D" id="1.10.533.10">
    <property type="entry name" value="Death Domain, Fas"/>
    <property type="match status" value="1"/>
</dbReference>
<dbReference type="Pfam" id="PF00531">
    <property type="entry name" value="Death"/>
    <property type="match status" value="1"/>
</dbReference>
<evidence type="ECO:0000313" key="4">
    <source>
        <dbReference type="RefSeq" id="XP_006811768.1"/>
    </source>
</evidence>
<sequence length="333" mass="37298">MKECWNQEPESRPSFKSIKQKLEAQLKIYNTDAKREAIEIQSKLGMSKTEETEFCLKFNNLKLSDAVKETKKRFGSLVSQVQADAFEKTESQAGGSSAIVHQETAQQLDYQNRSGQLETDATKMSGNQATQPMSTYVYPHQEAQGPAQPHQGASSLAGQRQLSGVTTHPTQVQEQQQQQHQQIPQAVYAVPNQQGVPVLMYPPEYGGPQHFYQIQNCQGFQVNLGQGGRPPHIVSQPQQQQITLQDPDKVLTSAVMLALSQELSGDWKNLARCLGFKPPQIDTIEMDNFHYGVQEQAYQMLYKWYQKLGSGAKHSILAESLAAIGRNDLIRHL</sequence>
<reference evidence="4" key="1">
    <citation type="submission" date="2025-08" db="UniProtKB">
        <authorList>
            <consortium name="RefSeq"/>
        </authorList>
    </citation>
    <scope>IDENTIFICATION</scope>
    <source>
        <tissue evidence="4">Testes</tissue>
    </source>
</reference>
<dbReference type="RefSeq" id="XP_006811768.1">
    <property type="nucleotide sequence ID" value="XM_006811705.1"/>
</dbReference>
<evidence type="ECO:0000259" key="2">
    <source>
        <dbReference type="PROSITE" id="PS50017"/>
    </source>
</evidence>
<dbReference type="InterPro" id="IPR000488">
    <property type="entry name" value="Death_dom"/>
</dbReference>
<protein>
    <submittedName>
        <fullName evidence="4">Receptor-interacting serine/threonine-protein kinase 1-like</fullName>
    </submittedName>
</protein>
<dbReference type="Proteomes" id="UP000694865">
    <property type="component" value="Unplaced"/>
</dbReference>
<keyword evidence="3" id="KW-1185">Reference proteome</keyword>
<proteinExistence type="predicted"/>
<dbReference type="SUPFAM" id="SSF47986">
    <property type="entry name" value="DEATH domain"/>
    <property type="match status" value="1"/>
</dbReference>
<dbReference type="InterPro" id="IPR011029">
    <property type="entry name" value="DEATH-like_dom_sf"/>
</dbReference>
<dbReference type="GeneID" id="102805628"/>
<evidence type="ECO:0000313" key="3">
    <source>
        <dbReference type="Proteomes" id="UP000694865"/>
    </source>
</evidence>
<name>A0ABM0LVH7_SACKO</name>
<dbReference type="PANTHER" id="PTHR15077:SF12">
    <property type="entry name" value="DEATH DOMAIN-CONTAINING PROTEIN"/>
    <property type="match status" value="1"/>
</dbReference>
<dbReference type="PROSITE" id="PS50017">
    <property type="entry name" value="DEATH_DOMAIN"/>
    <property type="match status" value="1"/>
</dbReference>
<dbReference type="InterPro" id="IPR016729">
    <property type="entry name" value="FADD"/>
</dbReference>
<feature type="compositionally biased region" description="Polar residues" evidence="1">
    <location>
        <begin position="151"/>
        <end position="170"/>
    </location>
</feature>
<gene>
    <name evidence="4" type="primary">LOC102805628</name>
</gene>
<dbReference type="PANTHER" id="PTHR15077">
    <property type="entry name" value="FAS-ASSOCIATING DEATH DOMAIN-CONTAINING PROTEIN FADD"/>
    <property type="match status" value="1"/>
</dbReference>
<organism evidence="3 4">
    <name type="scientific">Saccoglossus kowalevskii</name>
    <name type="common">Acorn worm</name>
    <dbReference type="NCBI Taxonomy" id="10224"/>
    <lineage>
        <taxon>Eukaryota</taxon>
        <taxon>Metazoa</taxon>
        <taxon>Hemichordata</taxon>
        <taxon>Enteropneusta</taxon>
        <taxon>Harrimaniidae</taxon>
        <taxon>Saccoglossus</taxon>
    </lineage>
</organism>
<evidence type="ECO:0000256" key="1">
    <source>
        <dbReference type="SAM" id="MobiDB-lite"/>
    </source>
</evidence>
<accession>A0ABM0LVH7</accession>
<feature type="region of interest" description="Disordered" evidence="1">
    <location>
        <begin position="141"/>
        <end position="179"/>
    </location>
</feature>
<feature type="domain" description="Death" evidence="2">
    <location>
        <begin position="252"/>
        <end position="333"/>
    </location>
</feature>
<dbReference type="CDD" id="cd01670">
    <property type="entry name" value="Death"/>
    <property type="match status" value="1"/>
</dbReference>